<evidence type="ECO:0000313" key="4">
    <source>
        <dbReference type="EMBL" id="QOL49549.1"/>
    </source>
</evidence>
<dbReference type="Pfam" id="PF07963">
    <property type="entry name" value="N_methyl"/>
    <property type="match status" value="1"/>
</dbReference>
<evidence type="ECO:0000313" key="5">
    <source>
        <dbReference type="Proteomes" id="UP000593875"/>
    </source>
</evidence>
<reference evidence="4 5" key="1">
    <citation type="submission" date="2020-10" db="EMBL/GenBank/DDBJ databases">
        <title>Genome sequencing of Massilia sp. LPB0304.</title>
        <authorList>
            <person name="Kim J."/>
        </authorList>
    </citation>
    <scope>NUCLEOTIDE SEQUENCE [LARGE SCALE GENOMIC DNA]</scope>
    <source>
        <strain evidence="4 5">LPB0304</strain>
    </source>
</reference>
<keyword evidence="3" id="KW-1133">Transmembrane helix</keyword>
<dbReference type="InterPro" id="IPR045584">
    <property type="entry name" value="Pilin-like"/>
</dbReference>
<dbReference type="SUPFAM" id="SSF54523">
    <property type="entry name" value="Pili subunits"/>
    <property type="match status" value="1"/>
</dbReference>
<dbReference type="PRINTS" id="PR00813">
    <property type="entry name" value="BCTERIALGSPG"/>
</dbReference>
<dbReference type="Proteomes" id="UP000593875">
    <property type="component" value="Chromosome"/>
</dbReference>
<keyword evidence="5" id="KW-1185">Reference proteome</keyword>
<evidence type="ECO:0000256" key="2">
    <source>
        <dbReference type="SAM" id="MobiDB-lite"/>
    </source>
</evidence>
<protein>
    <submittedName>
        <fullName evidence="4">Type II secretion system protein</fullName>
    </submittedName>
</protein>
<sequence length="171" mass="18978">MNLAAQVFNARPRPRAGLRGFTLIELLVTLAILALLATLVIPVGQTVVQRRNEQVLRQSLREIRGALDAYKRAADEGRIAKAAGASGYPEKLELLVDGVRDLRSPKGAKIYFLRRLPRDPFNPDPGLGDAQTWGKRSYASEAEEPKEGDDVYDVYSTSTRVGLSGIPYRRW</sequence>
<organism evidence="4 5">
    <name type="scientific">Massilia litorea</name>
    <dbReference type="NCBI Taxonomy" id="2769491"/>
    <lineage>
        <taxon>Bacteria</taxon>
        <taxon>Pseudomonadati</taxon>
        <taxon>Pseudomonadota</taxon>
        <taxon>Betaproteobacteria</taxon>
        <taxon>Burkholderiales</taxon>
        <taxon>Oxalobacteraceae</taxon>
        <taxon>Telluria group</taxon>
        <taxon>Massilia</taxon>
    </lineage>
</organism>
<dbReference type="InterPro" id="IPR000983">
    <property type="entry name" value="Bac_GSPG_pilin"/>
</dbReference>
<proteinExistence type="predicted"/>
<dbReference type="GO" id="GO:0015627">
    <property type="term" value="C:type II protein secretion system complex"/>
    <property type="evidence" value="ECO:0007669"/>
    <property type="project" value="InterPro"/>
</dbReference>
<accession>A0A7L9U567</accession>
<dbReference type="GO" id="GO:0015628">
    <property type="term" value="P:protein secretion by the type II secretion system"/>
    <property type="evidence" value="ECO:0007669"/>
    <property type="project" value="InterPro"/>
</dbReference>
<dbReference type="KEGG" id="mlir:LPB04_22130"/>
<dbReference type="RefSeq" id="WP_193686585.1">
    <property type="nucleotide sequence ID" value="NZ_CP062941.1"/>
</dbReference>
<dbReference type="PROSITE" id="PS00409">
    <property type="entry name" value="PROKAR_NTER_METHYL"/>
    <property type="match status" value="1"/>
</dbReference>
<dbReference type="Gene3D" id="3.30.700.10">
    <property type="entry name" value="Glycoprotein, Type 4 Pilin"/>
    <property type="match status" value="1"/>
</dbReference>
<feature type="region of interest" description="Disordered" evidence="2">
    <location>
        <begin position="122"/>
        <end position="151"/>
    </location>
</feature>
<keyword evidence="1" id="KW-0488">Methylation</keyword>
<evidence type="ECO:0000256" key="3">
    <source>
        <dbReference type="SAM" id="Phobius"/>
    </source>
</evidence>
<evidence type="ECO:0000256" key="1">
    <source>
        <dbReference type="ARBA" id="ARBA00022481"/>
    </source>
</evidence>
<keyword evidence="3" id="KW-0812">Transmembrane</keyword>
<dbReference type="InterPro" id="IPR012902">
    <property type="entry name" value="N_methyl_site"/>
</dbReference>
<gene>
    <name evidence="4" type="ORF">LPB04_22130</name>
</gene>
<keyword evidence="3" id="KW-0472">Membrane</keyword>
<dbReference type="NCBIfam" id="TIGR02532">
    <property type="entry name" value="IV_pilin_GFxxxE"/>
    <property type="match status" value="1"/>
</dbReference>
<dbReference type="EMBL" id="CP062941">
    <property type="protein sequence ID" value="QOL49549.1"/>
    <property type="molecule type" value="Genomic_DNA"/>
</dbReference>
<dbReference type="AlphaFoldDB" id="A0A7L9U567"/>
<name>A0A7L9U567_9BURK</name>
<feature type="transmembrane region" description="Helical" evidence="3">
    <location>
        <begin position="21"/>
        <end position="44"/>
    </location>
</feature>